<dbReference type="Pfam" id="PF00300">
    <property type="entry name" value="His_Phos_1"/>
    <property type="match status" value="1"/>
</dbReference>
<dbReference type="InterPro" id="IPR013078">
    <property type="entry name" value="His_Pase_superF_clade-1"/>
</dbReference>
<dbReference type="GO" id="GO:0016301">
    <property type="term" value="F:kinase activity"/>
    <property type="evidence" value="ECO:0007669"/>
    <property type="project" value="UniProtKB-KW"/>
</dbReference>
<reference evidence="2" key="2">
    <citation type="journal article" date="2020" name="Int. J. Syst. Evol. Microbiol.">
        <title>Genomic insights into a novel species Rhodoferax aquaticus sp. nov., isolated from freshwater.</title>
        <authorList>
            <person name="Li T."/>
            <person name="Zhuo Y."/>
            <person name="Jin C.Z."/>
            <person name="Wu X."/>
            <person name="Ko S.R."/>
            <person name="Jin F.J."/>
            <person name="Ahn C.Y."/>
            <person name="Oh H.M."/>
            <person name="Lee H.G."/>
            <person name="Jin L."/>
        </authorList>
    </citation>
    <scope>NUCLEOTIDE SEQUENCE [LARGE SCALE GENOMIC DNA]</scope>
    <source>
        <strain evidence="2">Gr-4</strain>
    </source>
</reference>
<keyword evidence="2" id="KW-1185">Reference proteome</keyword>
<dbReference type="InterPro" id="IPR029033">
    <property type="entry name" value="His_PPase_superfam"/>
</dbReference>
<keyword evidence="1" id="KW-0418">Kinase</keyword>
<evidence type="ECO:0000313" key="1">
    <source>
        <dbReference type="EMBL" id="QDL54133.1"/>
    </source>
</evidence>
<dbReference type="Gene3D" id="3.40.50.1240">
    <property type="entry name" value="Phosphoglycerate mutase-like"/>
    <property type="match status" value="1"/>
</dbReference>
<gene>
    <name evidence="1" type="ORF">EXZ61_08115</name>
</gene>
<evidence type="ECO:0000313" key="2">
    <source>
        <dbReference type="Proteomes" id="UP000317365"/>
    </source>
</evidence>
<organism evidence="1 2">
    <name type="scientific">Rhodoferax aquaticus</name>
    <dbReference type="NCBI Taxonomy" id="2527691"/>
    <lineage>
        <taxon>Bacteria</taxon>
        <taxon>Pseudomonadati</taxon>
        <taxon>Pseudomonadota</taxon>
        <taxon>Betaproteobacteria</taxon>
        <taxon>Burkholderiales</taxon>
        <taxon>Comamonadaceae</taxon>
        <taxon>Rhodoferax</taxon>
    </lineage>
</organism>
<dbReference type="SUPFAM" id="SSF53254">
    <property type="entry name" value="Phosphoglycerate mutase-like"/>
    <property type="match status" value="1"/>
</dbReference>
<dbReference type="SMART" id="SM00855">
    <property type="entry name" value="PGAM"/>
    <property type="match status" value="1"/>
</dbReference>
<dbReference type="AlphaFoldDB" id="A0A515EN95"/>
<name>A0A515EN95_9BURK</name>
<keyword evidence="1" id="KW-0808">Transferase</keyword>
<reference evidence="2" key="1">
    <citation type="submission" date="2019-02" db="EMBL/GenBank/DDBJ databases">
        <title>Complete genome sequence of Rhodoferax sp. Gr-4.</title>
        <authorList>
            <person name="Jin L."/>
        </authorList>
    </citation>
    <scope>NUCLEOTIDE SEQUENCE [LARGE SCALE GENOMIC DNA]</scope>
    <source>
        <strain evidence="2">Gr-4</strain>
    </source>
</reference>
<protein>
    <submittedName>
        <fullName evidence="1">Phosphoglycerate kinase</fullName>
    </submittedName>
</protein>
<dbReference type="RefSeq" id="WP_142810761.1">
    <property type="nucleotide sequence ID" value="NZ_CP036282.1"/>
</dbReference>
<dbReference type="KEGG" id="rhg:EXZ61_08115"/>
<proteinExistence type="predicted"/>
<accession>A0A515EN95</accession>
<dbReference type="Proteomes" id="UP000317365">
    <property type="component" value="Chromosome"/>
</dbReference>
<dbReference type="EMBL" id="CP036282">
    <property type="protein sequence ID" value="QDL54133.1"/>
    <property type="molecule type" value="Genomic_DNA"/>
</dbReference>
<sequence length="190" mass="21094">MKLWLVRHALPLVAQGTCYGATDLAVDPAANAHLAAELAERLPRLDTGMRLQMLHSPLQRCEQLAQHLQGLRPDLVSVSEPRLAEMNFGDWEGQAWSDIPEAAYAQWTADFAQHRFGGQECVAEFMHRVAQVWDAMLAAPRSDHVVWLTHAGVIRAATLLAQGVREVHTAQDWPKAAPGFGQWRCFNVGV</sequence>